<dbReference type="OrthoDB" id="9787983at2"/>
<dbReference type="SMART" id="SM00091">
    <property type="entry name" value="PAS"/>
    <property type="match status" value="2"/>
</dbReference>
<dbReference type="InterPro" id="IPR029787">
    <property type="entry name" value="Nucleotide_cyclase"/>
</dbReference>
<dbReference type="Gene3D" id="3.20.20.450">
    <property type="entry name" value="EAL domain"/>
    <property type="match status" value="1"/>
</dbReference>
<dbReference type="InterPro" id="IPR000014">
    <property type="entry name" value="PAS"/>
</dbReference>
<dbReference type="FunFam" id="3.20.20.450:FF:000001">
    <property type="entry name" value="Cyclic di-GMP phosphodiesterase yahA"/>
    <property type="match status" value="1"/>
</dbReference>
<keyword evidence="1" id="KW-1133">Transmembrane helix</keyword>
<keyword evidence="7" id="KW-1185">Reference proteome</keyword>
<dbReference type="FunCoup" id="K9TX51">
    <property type="interactions" value="257"/>
</dbReference>
<dbReference type="PROSITE" id="PS50883">
    <property type="entry name" value="EAL"/>
    <property type="match status" value="1"/>
</dbReference>
<dbReference type="InParanoid" id="K9TX51"/>
<dbReference type="PROSITE" id="PS50887">
    <property type="entry name" value="GGDEF"/>
    <property type="match status" value="1"/>
</dbReference>
<evidence type="ECO:0000313" key="7">
    <source>
        <dbReference type="Proteomes" id="UP000010384"/>
    </source>
</evidence>
<reference evidence="6 7" key="1">
    <citation type="submission" date="2012-06" db="EMBL/GenBank/DDBJ databases">
        <title>Finished chromosome of genome of Chroococcidiopsis thermalis PCC 7203.</title>
        <authorList>
            <consortium name="US DOE Joint Genome Institute"/>
            <person name="Gugger M."/>
            <person name="Coursin T."/>
            <person name="Rippka R."/>
            <person name="Tandeau De Marsac N."/>
            <person name="Huntemann M."/>
            <person name="Wei C.-L."/>
            <person name="Han J."/>
            <person name="Detter J.C."/>
            <person name="Han C."/>
            <person name="Tapia R."/>
            <person name="Davenport K."/>
            <person name="Daligault H."/>
            <person name="Erkkila T."/>
            <person name="Gu W."/>
            <person name="Munk A.C.C."/>
            <person name="Teshima H."/>
            <person name="Xu Y."/>
            <person name="Chain P."/>
            <person name="Chen A."/>
            <person name="Krypides N."/>
            <person name="Mavromatis K."/>
            <person name="Markowitz V."/>
            <person name="Szeto E."/>
            <person name="Ivanova N."/>
            <person name="Mikhailova N."/>
            <person name="Ovchinnikova G."/>
            <person name="Pagani I."/>
            <person name="Pati A."/>
            <person name="Goodwin L."/>
            <person name="Peters L."/>
            <person name="Pitluck S."/>
            <person name="Woyke T."/>
            <person name="Kerfeld C."/>
        </authorList>
    </citation>
    <scope>NUCLEOTIDE SEQUENCE [LARGE SCALE GENOMIC DNA]</scope>
    <source>
        <strain evidence="6 7">PCC 7203</strain>
    </source>
</reference>
<dbReference type="InterPro" id="IPR000160">
    <property type="entry name" value="GGDEF_dom"/>
</dbReference>
<dbReference type="PROSITE" id="PS50113">
    <property type="entry name" value="PAC"/>
    <property type="match status" value="1"/>
</dbReference>
<accession>K9TX51</accession>
<dbReference type="eggNOG" id="COG2202">
    <property type="taxonomic scope" value="Bacteria"/>
</dbReference>
<dbReference type="KEGG" id="cthe:Chro_1886"/>
<dbReference type="SUPFAM" id="SSF141868">
    <property type="entry name" value="EAL domain-like"/>
    <property type="match status" value="1"/>
</dbReference>
<feature type="transmembrane region" description="Helical" evidence="1">
    <location>
        <begin position="47"/>
        <end position="70"/>
    </location>
</feature>
<dbReference type="CDD" id="cd01949">
    <property type="entry name" value="GGDEF"/>
    <property type="match status" value="1"/>
</dbReference>
<dbReference type="InterPro" id="IPR035919">
    <property type="entry name" value="EAL_sf"/>
</dbReference>
<dbReference type="SUPFAM" id="SSF55785">
    <property type="entry name" value="PYP-like sensor domain (PAS domain)"/>
    <property type="match status" value="2"/>
</dbReference>
<dbReference type="PROSITE" id="PS50112">
    <property type="entry name" value="PAS"/>
    <property type="match status" value="1"/>
</dbReference>
<gene>
    <name evidence="6" type="ORF">Chro_1886</name>
</gene>
<dbReference type="SUPFAM" id="SSF55073">
    <property type="entry name" value="Nucleotide cyclase"/>
    <property type="match status" value="1"/>
</dbReference>
<dbReference type="FunFam" id="3.30.70.270:FF:000001">
    <property type="entry name" value="Diguanylate cyclase domain protein"/>
    <property type="match status" value="1"/>
</dbReference>
<feature type="domain" description="GGDEF" evidence="5">
    <location>
        <begin position="398"/>
        <end position="531"/>
    </location>
</feature>
<dbReference type="NCBIfam" id="TIGR00254">
    <property type="entry name" value="GGDEF"/>
    <property type="match status" value="1"/>
</dbReference>
<dbReference type="Gene3D" id="3.30.70.270">
    <property type="match status" value="1"/>
</dbReference>
<protein>
    <submittedName>
        <fullName evidence="6">Diguanylate cyclase/phosphodiesterase with PAS/PAC sensor(S)</fullName>
    </submittedName>
</protein>
<dbReference type="InterPro" id="IPR001633">
    <property type="entry name" value="EAL_dom"/>
</dbReference>
<dbReference type="PATRIC" id="fig|251229.3.peg.2232"/>
<keyword evidence="1" id="KW-0812">Transmembrane</keyword>
<keyword evidence="1" id="KW-0472">Membrane</keyword>
<sequence length="804" mass="91724">MEKLELNQSLPENIDPSCHCSHTNFDTQLKLPSHPTSTANISRKFTALQVTIALFLTCNFVTFSCIFYLLPNSRYGATSQAIAVSLLSILASIAVLLAYWAFQSQHTGLPAIQQDEQQEKLQERSVFDLIPLPAYWINSELKILAVNQHLVQAQNLHTEELIGQPISFYNSNCHFLEFIQAFFSQPEQTIYKELEIQADSSTRNLLIVAQKTALENTAILIEIELTARQQREMLLRESEERYILALQATNDGIWDWNLKTNAIYFSSQWKSMLDYSDNEMNSLDEWFYRIHPGDVERIKMEMLNHLSELNSKFESEYRILCKGKTYRWMLSRGIIIRDTSGEAYRIVGTQSDITNRKVTEEQLLHDALHDALTGLPNRVLFMDRLSHAISLAKRRRNYLFAVLFFDLDRFKLINDSLGHSVGDQLLIAIARRLEKYLRVGDTVARLGGDEFTILLEDIKDENVATNIANRLQEELTRSFNLSGNEVFTSASIGITLSSFNYERPEDLLRDADIAMYRAKATGKARYEVFNTTMHTRAAALLQLETDLRRGLERREFQLYYQPIVSLKTSAITGFEALIRWQHPQRGLVSPAEFIPVAEETGLIVPIGWWVLREACRQLSAWKIQFPEYQSLVMSINLSAKQFTQTNLVEEITEILRETNVPAQSLKLEITESVIMDNAEIATTMLFQLQSLGIQLSIDDFGTGYSSLAYLYRFPTHTLKIDRSFINKIDIDSEQFEIVRTIVTLAANLGMDVVAEGVETLKHLAQLKALNCGSGQGYLFSKPVDSQMAAKLLQEQNIVVDTLPI</sequence>
<feature type="domain" description="EAL" evidence="4">
    <location>
        <begin position="540"/>
        <end position="796"/>
    </location>
</feature>
<dbReference type="RefSeq" id="WP_015153945.1">
    <property type="nucleotide sequence ID" value="NC_019695.1"/>
</dbReference>
<dbReference type="HOGENOM" id="CLU_000445_70_20_3"/>
<dbReference type="SMART" id="SM00267">
    <property type="entry name" value="GGDEF"/>
    <property type="match status" value="1"/>
</dbReference>
<dbReference type="EMBL" id="CP003597">
    <property type="protein sequence ID" value="AFY87397.1"/>
    <property type="molecule type" value="Genomic_DNA"/>
</dbReference>
<dbReference type="eggNOG" id="COG5001">
    <property type="taxonomic scope" value="Bacteria"/>
</dbReference>
<dbReference type="Pfam" id="PF08447">
    <property type="entry name" value="PAS_3"/>
    <property type="match status" value="1"/>
</dbReference>
<dbReference type="SMART" id="SM00086">
    <property type="entry name" value="PAC"/>
    <property type="match status" value="1"/>
</dbReference>
<evidence type="ECO:0000259" key="4">
    <source>
        <dbReference type="PROSITE" id="PS50883"/>
    </source>
</evidence>
<dbReference type="PANTHER" id="PTHR44757:SF2">
    <property type="entry name" value="BIOFILM ARCHITECTURE MAINTENANCE PROTEIN MBAA"/>
    <property type="match status" value="1"/>
</dbReference>
<dbReference type="SMART" id="SM00052">
    <property type="entry name" value="EAL"/>
    <property type="match status" value="1"/>
</dbReference>
<dbReference type="AlphaFoldDB" id="K9TX51"/>
<evidence type="ECO:0000259" key="5">
    <source>
        <dbReference type="PROSITE" id="PS50887"/>
    </source>
</evidence>
<dbReference type="STRING" id="251229.Chro_1886"/>
<dbReference type="Pfam" id="PF00563">
    <property type="entry name" value="EAL"/>
    <property type="match status" value="1"/>
</dbReference>
<dbReference type="Proteomes" id="UP000010384">
    <property type="component" value="Chromosome"/>
</dbReference>
<dbReference type="InterPro" id="IPR001610">
    <property type="entry name" value="PAC"/>
</dbReference>
<feature type="domain" description="PAC" evidence="3">
    <location>
        <begin position="313"/>
        <end position="365"/>
    </location>
</feature>
<proteinExistence type="predicted"/>
<organism evidence="6 7">
    <name type="scientific">Chroococcidiopsis thermalis (strain PCC 7203)</name>
    <dbReference type="NCBI Taxonomy" id="251229"/>
    <lineage>
        <taxon>Bacteria</taxon>
        <taxon>Bacillati</taxon>
        <taxon>Cyanobacteriota</taxon>
        <taxon>Cyanophyceae</taxon>
        <taxon>Chroococcidiopsidales</taxon>
        <taxon>Chroococcidiopsidaceae</taxon>
        <taxon>Chroococcidiopsis</taxon>
    </lineage>
</organism>
<dbReference type="InterPro" id="IPR000700">
    <property type="entry name" value="PAS-assoc_C"/>
</dbReference>
<dbReference type="Pfam" id="PF00990">
    <property type="entry name" value="GGDEF"/>
    <property type="match status" value="1"/>
</dbReference>
<evidence type="ECO:0000259" key="3">
    <source>
        <dbReference type="PROSITE" id="PS50113"/>
    </source>
</evidence>
<dbReference type="CDD" id="cd00130">
    <property type="entry name" value="PAS"/>
    <property type="match status" value="1"/>
</dbReference>
<feature type="transmembrane region" description="Helical" evidence="1">
    <location>
        <begin position="82"/>
        <end position="102"/>
    </location>
</feature>
<name>K9TX51_CHRTP</name>
<dbReference type="InterPro" id="IPR043128">
    <property type="entry name" value="Rev_trsase/Diguanyl_cyclase"/>
</dbReference>
<dbReference type="Gene3D" id="3.30.450.20">
    <property type="entry name" value="PAS domain"/>
    <property type="match status" value="1"/>
</dbReference>
<dbReference type="InterPro" id="IPR013655">
    <property type="entry name" value="PAS_fold_3"/>
</dbReference>
<evidence type="ECO:0000259" key="2">
    <source>
        <dbReference type="PROSITE" id="PS50112"/>
    </source>
</evidence>
<dbReference type="InterPro" id="IPR035965">
    <property type="entry name" value="PAS-like_dom_sf"/>
</dbReference>
<dbReference type="PANTHER" id="PTHR44757">
    <property type="entry name" value="DIGUANYLATE CYCLASE DGCP"/>
    <property type="match status" value="1"/>
</dbReference>
<feature type="domain" description="PAS" evidence="2">
    <location>
        <begin position="238"/>
        <end position="310"/>
    </location>
</feature>
<evidence type="ECO:0000256" key="1">
    <source>
        <dbReference type="SAM" id="Phobius"/>
    </source>
</evidence>
<dbReference type="CDD" id="cd01948">
    <property type="entry name" value="EAL"/>
    <property type="match status" value="1"/>
</dbReference>
<dbReference type="NCBIfam" id="TIGR00229">
    <property type="entry name" value="sensory_box"/>
    <property type="match status" value="1"/>
</dbReference>
<dbReference type="InterPro" id="IPR052155">
    <property type="entry name" value="Biofilm_reg_signaling"/>
</dbReference>
<evidence type="ECO:0000313" key="6">
    <source>
        <dbReference type="EMBL" id="AFY87397.1"/>
    </source>
</evidence>